<gene>
    <name evidence="4" type="ORF">FB45DRAFT_844551</name>
</gene>
<keyword evidence="5" id="KW-1185">Reference proteome</keyword>
<evidence type="ECO:0000313" key="5">
    <source>
        <dbReference type="Proteomes" id="UP001221142"/>
    </source>
</evidence>
<comment type="caution">
    <text evidence="4">The sequence shown here is derived from an EMBL/GenBank/DDBJ whole genome shotgun (WGS) entry which is preliminary data.</text>
</comment>
<dbReference type="Proteomes" id="UP001221142">
    <property type="component" value="Unassembled WGS sequence"/>
</dbReference>
<feature type="domain" description="UBA" evidence="3">
    <location>
        <begin position="27"/>
        <end position="67"/>
    </location>
</feature>
<dbReference type="EMBL" id="JARKIF010000035">
    <property type="protein sequence ID" value="KAJ7610405.1"/>
    <property type="molecule type" value="Genomic_DNA"/>
</dbReference>
<sequence>MVQMPGDSEREPLEPQEAQQWVSDLERRDAETLRDLVANGVTLEVALKVLRKHNNDLPKAADALLSGRENEDEDATLASFKETYSHLFPGSTSGGDGSGNPVIDLTGDDEPQHTQRFRATTRSPDPKWQMVRTDVKMDDRDDELNKAMQTSYETFTAESDAIPNEEMKDREGDCPMAIRSDKPERAYAALVLHALFHVPQVRHRLAQFHLTHVDEGIPRDRREWAIFNLLELYATLDYGTLSFVIEEQTLLSWSAPPLTRVDSANVLSKMFLDTVVNELQLELESQAGEPNASSQPLFRFTHCEVYQPPTGPPVTRGSDSSHNVSISVDGPGAPSLIARLTHTLNTYKDDGSSSHSLIMQPSTVFTFEISPAYSVSGGAEQLVYPKTIFLDEFLLENLDLANERRLERREVQKEIELLVERKAALTRFEGMNTFEEMRGAIEYYESIADGREDAARAAMLDRMAGKLKEKLTKLEKEVEESDRKLVELQAELDAVVENKELQNHPYDLRAVLIHTGLPGRRGIYSYVRRGTSWWKTMDYMVSEVPEDLVLTDPAGVHFGAGPYLLIYSRRVSEEEERAVGAWPPLLINDVKVSEARLRQAEVEAEGEKAVRAESEGERGRSQRADEEDRGRRKSR</sequence>
<evidence type="ECO:0000259" key="3">
    <source>
        <dbReference type="PROSITE" id="PS50030"/>
    </source>
</evidence>
<dbReference type="InterPro" id="IPR015940">
    <property type="entry name" value="UBA"/>
</dbReference>
<dbReference type="SUPFAM" id="SSF54001">
    <property type="entry name" value="Cysteine proteinases"/>
    <property type="match status" value="1"/>
</dbReference>
<dbReference type="PANTHER" id="PTHR39597">
    <property type="entry name" value="UBA DOMAIN-CONTAINING PROTEIN RUP1"/>
    <property type="match status" value="1"/>
</dbReference>
<evidence type="ECO:0000313" key="4">
    <source>
        <dbReference type="EMBL" id="KAJ7610405.1"/>
    </source>
</evidence>
<reference evidence="4" key="1">
    <citation type="submission" date="2023-03" db="EMBL/GenBank/DDBJ databases">
        <title>Massive genome expansion in bonnet fungi (Mycena s.s.) driven by repeated elements and novel gene families across ecological guilds.</title>
        <authorList>
            <consortium name="Lawrence Berkeley National Laboratory"/>
            <person name="Harder C.B."/>
            <person name="Miyauchi S."/>
            <person name="Viragh M."/>
            <person name="Kuo A."/>
            <person name="Thoen E."/>
            <person name="Andreopoulos B."/>
            <person name="Lu D."/>
            <person name="Skrede I."/>
            <person name="Drula E."/>
            <person name="Henrissat B."/>
            <person name="Morin E."/>
            <person name="Kohler A."/>
            <person name="Barry K."/>
            <person name="LaButti K."/>
            <person name="Morin E."/>
            <person name="Salamov A."/>
            <person name="Lipzen A."/>
            <person name="Mereny Z."/>
            <person name="Hegedus B."/>
            <person name="Baldrian P."/>
            <person name="Stursova M."/>
            <person name="Weitz H."/>
            <person name="Taylor A."/>
            <person name="Grigoriev I.V."/>
            <person name="Nagy L.G."/>
            <person name="Martin F."/>
            <person name="Kauserud H."/>
        </authorList>
    </citation>
    <scope>NUCLEOTIDE SEQUENCE</scope>
    <source>
        <strain evidence="4">9284</strain>
    </source>
</reference>
<dbReference type="Gene3D" id="3.90.70.10">
    <property type="entry name" value="Cysteine proteinases"/>
    <property type="match status" value="1"/>
</dbReference>
<proteinExistence type="predicted"/>
<dbReference type="InterPro" id="IPR055335">
    <property type="entry name" value="Ucp6/RUP1"/>
</dbReference>
<accession>A0AAD7B559</accession>
<feature type="coiled-coil region" evidence="1">
    <location>
        <begin position="457"/>
        <end position="498"/>
    </location>
</feature>
<dbReference type="InterPro" id="IPR038765">
    <property type="entry name" value="Papain-like_cys_pep_sf"/>
</dbReference>
<evidence type="ECO:0000256" key="2">
    <source>
        <dbReference type="SAM" id="MobiDB-lite"/>
    </source>
</evidence>
<dbReference type="PANTHER" id="PTHR39597:SF1">
    <property type="entry name" value="UBA DOMAIN-CONTAINING PROTEIN RUP1"/>
    <property type="match status" value="1"/>
</dbReference>
<protein>
    <recommendedName>
        <fullName evidence="3">UBA domain-containing protein</fullName>
    </recommendedName>
</protein>
<name>A0AAD7B559_9AGAR</name>
<dbReference type="CDD" id="cd02257">
    <property type="entry name" value="Peptidase_C19"/>
    <property type="match status" value="1"/>
</dbReference>
<feature type="region of interest" description="Disordered" evidence="2">
    <location>
        <begin position="1"/>
        <end position="22"/>
    </location>
</feature>
<dbReference type="PROSITE" id="PS50030">
    <property type="entry name" value="UBA"/>
    <property type="match status" value="1"/>
</dbReference>
<evidence type="ECO:0000256" key="1">
    <source>
        <dbReference type="SAM" id="Coils"/>
    </source>
</evidence>
<keyword evidence="1" id="KW-0175">Coiled coil</keyword>
<organism evidence="4 5">
    <name type="scientific">Roridomyces roridus</name>
    <dbReference type="NCBI Taxonomy" id="1738132"/>
    <lineage>
        <taxon>Eukaryota</taxon>
        <taxon>Fungi</taxon>
        <taxon>Dikarya</taxon>
        <taxon>Basidiomycota</taxon>
        <taxon>Agaricomycotina</taxon>
        <taxon>Agaricomycetes</taxon>
        <taxon>Agaricomycetidae</taxon>
        <taxon>Agaricales</taxon>
        <taxon>Marasmiineae</taxon>
        <taxon>Mycenaceae</taxon>
        <taxon>Roridomyces</taxon>
    </lineage>
</organism>
<feature type="region of interest" description="Disordered" evidence="2">
    <location>
        <begin position="602"/>
        <end position="635"/>
    </location>
</feature>
<dbReference type="AlphaFoldDB" id="A0AAD7B559"/>